<reference evidence="2" key="1">
    <citation type="journal article" date="2019" name="Int. J. Syst. Evol. Microbiol.">
        <title>The Global Catalogue of Microorganisms (GCM) 10K type strain sequencing project: providing services to taxonomists for standard genome sequencing and annotation.</title>
        <authorList>
            <consortium name="The Broad Institute Genomics Platform"/>
            <consortium name="The Broad Institute Genome Sequencing Center for Infectious Disease"/>
            <person name="Wu L."/>
            <person name="Ma J."/>
        </authorList>
    </citation>
    <scope>NUCLEOTIDE SEQUENCE [LARGE SCALE GENOMIC DNA]</scope>
    <source>
        <strain evidence="2">CCUG 46385</strain>
    </source>
</reference>
<protein>
    <submittedName>
        <fullName evidence="1">Uncharacterized protein</fullName>
    </submittedName>
</protein>
<keyword evidence="2" id="KW-1185">Reference proteome</keyword>
<dbReference type="EMBL" id="JBHSHL010000052">
    <property type="protein sequence ID" value="MFC4805571.1"/>
    <property type="molecule type" value="Genomic_DNA"/>
</dbReference>
<proteinExistence type="predicted"/>
<gene>
    <name evidence="1" type="ORF">ACFO4R_10865</name>
</gene>
<dbReference type="Proteomes" id="UP001595916">
    <property type="component" value="Unassembled WGS sequence"/>
</dbReference>
<comment type="caution">
    <text evidence="1">The sequence shown here is derived from an EMBL/GenBank/DDBJ whole genome shotgun (WGS) entry which is preliminary data.</text>
</comment>
<organism evidence="1 2">
    <name type="scientific">Filifactor villosus</name>
    <dbReference type="NCBI Taxonomy" id="29374"/>
    <lineage>
        <taxon>Bacteria</taxon>
        <taxon>Bacillati</taxon>
        <taxon>Bacillota</taxon>
        <taxon>Clostridia</taxon>
        <taxon>Peptostreptococcales</taxon>
        <taxon>Filifactoraceae</taxon>
        <taxon>Filifactor</taxon>
    </lineage>
</organism>
<name>A0ABV9QQ47_9FIRM</name>
<evidence type="ECO:0000313" key="1">
    <source>
        <dbReference type="EMBL" id="MFC4805571.1"/>
    </source>
</evidence>
<dbReference type="RefSeq" id="WP_379789158.1">
    <property type="nucleotide sequence ID" value="NZ_JBHSHL010000052.1"/>
</dbReference>
<sequence length="103" mass="11993">MKILITSMTSEKGKSVVQSQILPKETENILHEVIEVAEIEEKEGYFKELVYDNKMKKYKFEYKEIPKTSDQEQEERIKVLEKALAEALKDKKEDIISEELGGL</sequence>
<evidence type="ECO:0000313" key="2">
    <source>
        <dbReference type="Proteomes" id="UP001595916"/>
    </source>
</evidence>
<accession>A0ABV9QQ47</accession>